<feature type="region of interest" description="Disordered" evidence="1">
    <location>
        <begin position="222"/>
        <end position="245"/>
    </location>
</feature>
<comment type="caution">
    <text evidence="4">The sequence shown here is derived from an EMBL/GenBank/DDBJ whole genome shotgun (WGS) entry which is preliminary data.</text>
</comment>
<feature type="domain" description="Phage-like element PBSX protein XkdF" evidence="2">
    <location>
        <begin position="40"/>
        <end position="154"/>
    </location>
</feature>
<evidence type="ECO:0000313" key="3">
    <source>
        <dbReference type="EMBL" id="EAI8860042.1"/>
    </source>
</evidence>
<accession>A0A5L8JKY1</accession>
<dbReference type="EMBL" id="AABTCC010000060">
    <property type="protein sequence ID" value="EAI8860042.1"/>
    <property type="molecule type" value="Genomic_DNA"/>
</dbReference>
<dbReference type="AlphaFoldDB" id="A0A5L8JKY1"/>
<dbReference type="Pfam" id="PF14550">
    <property type="entry name" value="Peptidase_S78_2"/>
    <property type="match status" value="1"/>
</dbReference>
<name>A0A5L8JKY1_CAMFE</name>
<proteinExistence type="predicted"/>
<dbReference type="EMBL" id="AACCXK010000042">
    <property type="protein sequence ID" value="EAK0453788.1"/>
    <property type="molecule type" value="Genomic_DNA"/>
</dbReference>
<evidence type="ECO:0000313" key="4">
    <source>
        <dbReference type="EMBL" id="EAK0453788.1"/>
    </source>
</evidence>
<dbReference type="GeneID" id="61064496"/>
<evidence type="ECO:0000259" key="2">
    <source>
        <dbReference type="Pfam" id="PF14550"/>
    </source>
</evidence>
<reference evidence="4" key="1">
    <citation type="submission" date="2018-05" db="EMBL/GenBank/DDBJ databases">
        <authorList>
            <consortium name="PulseNet: The National Subtyping Network for Foodborne Disease Surveillance"/>
            <person name="Tarr C.L."/>
            <person name="Trees E."/>
            <person name="Katz L.S."/>
            <person name="Carleton-Romer H.A."/>
            <person name="Stroika S."/>
            <person name="Kucerova Z."/>
            <person name="Roache K.F."/>
            <person name="Sabol A.L."/>
            <person name="Besser J."/>
            <person name="Gerner-Smidt P."/>
        </authorList>
    </citation>
    <scope>NUCLEOTIDE SEQUENCE</scope>
    <source>
        <strain evidence="4">2014D-0197</strain>
        <strain evidence="3 5">PNUSAC001503</strain>
    </source>
</reference>
<dbReference type="Proteomes" id="UP000535509">
    <property type="component" value="Unassembled WGS sequence"/>
</dbReference>
<dbReference type="RefSeq" id="WP_002849062.1">
    <property type="nucleotide sequence ID" value="NZ_AACCWO020000013.1"/>
</dbReference>
<organism evidence="4">
    <name type="scientific">Campylobacter fetus</name>
    <dbReference type="NCBI Taxonomy" id="196"/>
    <lineage>
        <taxon>Bacteria</taxon>
        <taxon>Pseudomonadati</taxon>
        <taxon>Campylobacterota</taxon>
        <taxon>Epsilonproteobacteria</taxon>
        <taxon>Campylobacterales</taxon>
        <taxon>Campylobacteraceae</taxon>
        <taxon>Campylobacter</taxon>
    </lineage>
</organism>
<sequence>MAKRLKDIAITHISLVKEGANGKSVIYKSKDALEDYFRSVKIAKNDTEKGIVYGIVYSPDEIDTQGDAASAAEIEKAAFSFMKGLNIKNVDRDHNFKPEGAYICESWIVKSGDPLFPNEKEGSWAVGIKLESDELKEAVKKGDLKALSMAGTAIKEEDDGLLKSILKGFEAILKGFNAEKNIKEGEQLEREKEVAEVIKGLSSIKEKLDELDSLKKDMNELKNELKKSKQENATQTNENDIGGLL</sequence>
<keyword evidence="5" id="KW-1185">Reference proteome</keyword>
<evidence type="ECO:0000313" key="5">
    <source>
        <dbReference type="Proteomes" id="UP000535509"/>
    </source>
</evidence>
<dbReference type="InterPro" id="IPR027924">
    <property type="entry name" value="XkdF"/>
</dbReference>
<evidence type="ECO:0000256" key="1">
    <source>
        <dbReference type="SAM" id="MobiDB-lite"/>
    </source>
</evidence>
<gene>
    <name evidence="4" type="ORF">AAH17_09095</name>
    <name evidence="3" type="ORF">CX802_09425</name>
</gene>
<protein>
    <recommendedName>
        <fullName evidence="2">Phage-like element PBSX protein XkdF domain-containing protein</fullName>
    </recommendedName>
</protein>